<dbReference type="InterPro" id="IPR005119">
    <property type="entry name" value="LysR_subst-bd"/>
</dbReference>
<dbReference type="PANTHER" id="PTHR30126">
    <property type="entry name" value="HTH-TYPE TRANSCRIPTIONAL REGULATOR"/>
    <property type="match status" value="1"/>
</dbReference>
<dbReference type="Gene3D" id="3.40.190.290">
    <property type="match status" value="1"/>
</dbReference>
<dbReference type="InterPro" id="IPR000847">
    <property type="entry name" value="LysR_HTH_N"/>
</dbReference>
<dbReference type="KEGG" id="paco:AACT_0041"/>
<dbReference type="AlphaFoldDB" id="A0A6M8ERY6"/>
<organism evidence="6 7">
    <name type="scientific">Arcobacter acticola</name>
    <dbReference type="NCBI Taxonomy" id="1849015"/>
    <lineage>
        <taxon>Bacteria</taxon>
        <taxon>Pseudomonadati</taxon>
        <taxon>Campylobacterota</taxon>
        <taxon>Epsilonproteobacteria</taxon>
        <taxon>Campylobacterales</taxon>
        <taxon>Arcobacteraceae</taxon>
        <taxon>Arcobacter</taxon>
    </lineage>
</organism>
<evidence type="ECO:0000256" key="4">
    <source>
        <dbReference type="ARBA" id="ARBA00023163"/>
    </source>
</evidence>
<dbReference type="InterPro" id="IPR036390">
    <property type="entry name" value="WH_DNA-bd_sf"/>
</dbReference>
<sequence>MDSSLLKVFVSVANRKSISLGAEDLGFTQSNVSLRIKQLEKVVGYNLFHRIPKGVILTKEGERLYPFAVDIVKKTEEARLQMKNVSHQTILRIGSGQANVAIRLLQFINKLNKKYPNMELELYTNANPQILEQILDYKLDIAFITGNPNHKDLLVLNKFYDDLYLVESKINEAKNCLIGYKKDSSHYKFLEEYTKQKGNLDFKTIFIENYELILGCVKAGMGKAYVSKQIIDKYAYTDDLILTKIPKEPQTHLICRKDYIPMISDYLKKVKLN</sequence>
<keyword evidence="2" id="KW-0805">Transcription regulation</keyword>
<evidence type="ECO:0000256" key="3">
    <source>
        <dbReference type="ARBA" id="ARBA00023125"/>
    </source>
</evidence>
<dbReference type="Gene3D" id="1.10.10.10">
    <property type="entry name" value="Winged helix-like DNA-binding domain superfamily/Winged helix DNA-binding domain"/>
    <property type="match status" value="1"/>
</dbReference>
<dbReference type="Proteomes" id="UP000503483">
    <property type="component" value="Chromosome"/>
</dbReference>
<evidence type="ECO:0000259" key="5">
    <source>
        <dbReference type="PROSITE" id="PS50931"/>
    </source>
</evidence>
<evidence type="ECO:0000313" key="7">
    <source>
        <dbReference type="Proteomes" id="UP000503483"/>
    </source>
</evidence>
<evidence type="ECO:0000256" key="2">
    <source>
        <dbReference type="ARBA" id="ARBA00023015"/>
    </source>
</evidence>
<dbReference type="Pfam" id="PF00126">
    <property type="entry name" value="HTH_1"/>
    <property type="match status" value="1"/>
</dbReference>
<reference evidence="6 7" key="1">
    <citation type="submission" date="2019-08" db="EMBL/GenBank/DDBJ databases">
        <title>Complete genome sequence of Arcobacter acticola.</title>
        <authorList>
            <person name="Miller W."/>
        </authorList>
    </citation>
    <scope>NUCLEOTIDE SEQUENCE [LARGE SCALE GENOMIC DNA]</scope>
    <source>
        <strain evidence="6 7">KCTC 52212</strain>
    </source>
</reference>
<dbReference type="EMBL" id="CP042652">
    <property type="protein sequence ID" value="QKE27275.1"/>
    <property type="molecule type" value="Genomic_DNA"/>
</dbReference>
<dbReference type="SUPFAM" id="SSF46785">
    <property type="entry name" value="Winged helix' DNA-binding domain"/>
    <property type="match status" value="1"/>
</dbReference>
<name>A0A6M8ERY6_9BACT</name>
<keyword evidence="4" id="KW-0804">Transcription</keyword>
<feature type="domain" description="HTH lysR-type" evidence="5">
    <location>
        <begin position="1"/>
        <end position="58"/>
    </location>
</feature>
<dbReference type="PANTHER" id="PTHR30126:SF40">
    <property type="entry name" value="HTH-TYPE TRANSCRIPTIONAL REGULATOR GLTR"/>
    <property type="match status" value="1"/>
</dbReference>
<dbReference type="SUPFAM" id="SSF53850">
    <property type="entry name" value="Periplasmic binding protein-like II"/>
    <property type="match status" value="1"/>
</dbReference>
<dbReference type="GO" id="GO:0003700">
    <property type="term" value="F:DNA-binding transcription factor activity"/>
    <property type="evidence" value="ECO:0007669"/>
    <property type="project" value="InterPro"/>
</dbReference>
<dbReference type="Pfam" id="PF03466">
    <property type="entry name" value="LysR_substrate"/>
    <property type="match status" value="1"/>
</dbReference>
<dbReference type="GO" id="GO:0000976">
    <property type="term" value="F:transcription cis-regulatory region binding"/>
    <property type="evidence" value="ECO:0007669"/>
    <property type="project" value="TreeGrafter"/>
</dbReference>
<evidence type="ECO:0000256" key="1">
    <source>
        <dbReference type="ARBA" id="ARBA00009437"/>
    </source>
</evidence>
<gene>
    <name evidence="6" type="ORF">AACT_0041</name>
</gene>
<accession>A0A6M8ERY6</accession>
<evidence type="ECO:0000313" key="6">
    <source>
        <dbReference type="EMBL" id="QKE27275.1"/>
    </source>
</evidence>
<dbReference type="PROSITE" id="PS50931">
    <property type="entry name" value="HTH_LYSR"/>
    <property type="match status" value="1"/>
</dbReference>
<dbReference type="RefSeq" id="WP_172123829.1">
    <property type="nucleotide sequence ID" value="NZ_CP042652.1"/>
</dbReference>
<keyword evidence="3" id="KW-0238">DNA-binding</keyword>
<proteinExistence type="inferred from homology"/>
<dbReference type="InterPro" id="IPR036388">
    <property type="entry name" value="WH-like_DNA-bd_sf"/>
</dbReference>
<keyword evidence="7" id="KW-1185">Reference proteome</keyword>
<protein>
    <submittedName>
        <fullName evidence="6">Transcriptional regulator, LysR family</fullName>
    </submittedName>
</protein>
<comment type="similarity">
    <text evidence="1">Belongs to the LysR transcriptional regulatory family.</text>
</comment>